<feature type="region of interest" description="Disordered" evidence="5">
    <location>
        <begin position="23"/>
        <end position="50"/>
    </location>
</feature>
<dbReference type="InterPro" id="IPR003689">
    <property type="entry name" value="ZIP"/>
</dbReference>
<dbReference type="Proteomes" id="UP000236291">
    <property type="component" value="Unassembled WGS sequence"/>
</dbReference>
<keyword evidence="2" id="KW-0812">Transmembrane</keyword>
<dbReference type="PANTHER" id="PTHR11040">
    <property type="entry name" value="ZINC/IRON TRANSPORTER"/>
    <property type="match status" value="1"/>
</dbReference>
<evidence type="ECO:0000256" key="5">
    <source>
        <dbReference type="SAM" id="MobiDB-lite"/>
    </source>
</evidence>
<dbReference type="Pfam" id="PF02535">
    <property type="entry name" value="Zip"/>
    <property type="match status" value="1"/>
</dbReference>
<dbReference type="GO" id="GO:0005886">
    <property type="term" value="C:plasma membrane"/>
    <property type="evidence" value="ECO:0007669"/>
    <property type="project" value="TreeGrafter"/>
</dbReference>
<evidence type="ECO:0000313" key="6">
    <source>
        <dbReference type="EMBL" id="PNX74950.1"/>
    </source>
</evidence>
<dbReference type="GO" id="GO:0005385">
    <property type="term" value="F:zinc ion transmembrane transporter activity"/>
    <property type="evidence" value="ECO:0007669"/>
    <property type="project" value="TreeGrafter"/>
</dbReference>
<dbReference type="STRING" id="57577.A0A2K3L8U3"/>
<reference evidence="6 7" key="1">
    <citation type="journal article" date="2014" name="Am. J. Bot.">
        <title>Genome assembly and annotation for red clover (Trifolium pratense; Fabaceae).</title>
        <authorList>
            <person name="Istvanek J."/>
            <person name="Jaros M."/>
            <person name="Krenek A."/>
            <person name="Repkova J."/>
        </authorList>
    </citation>
    <scope>NUCLEOTIDE SEQUENCE [LARGE SCALE GENOMIC DNA]</scope>
    <source>
        <strain evidence="7">cv. Tatra</strain>
        <tissue evidence="6">Young leaves</tissue>
    </source>
</reference>
<protein>
    <submittedName>
        <fullName evidence="6">Zip transporter</fullName>
    </submittedName>
</protein>
<feature type="non-terminal residue" evidence="6">
    <location>
        <position position="116"/>
    </location>
</feature>
<evidence type="ECO:0000256" key="3">
    <source>
        <dbReference type="ARBA" id="ARBA00022989"/>
    </source>
</evidence>
<sequence>MLAAIGTLIMEALIMGYQKRSEMEKSQPLDEEDEAHEANGSHVHSSSLASDKLDSTNRLRYTIVSQILELGILMHSIILGISLGVSRSPKTIKPLVAVLSFHQCFEGIGLGGCISQ</sequence>
<reference evidence="6 7" key="2">
    <citation type="journal article" date="2017" name="Front. Plant Sci.">
        <title>Gene Classification and Mining of Molecular Markers Useful in Red Clover (Trifolium pratense) Breeding.</title>
        <authorList>
            <person name="Istvanek J."/>
            <person name="Dluhosova J."/>
            <person name="Dluhos P."/>
            <person name="Patkova L."/>
            <person name="Nedelnik J."/>
            <person name="Repkova J."/>
        </authorList>
    </citation>
    <scope>NUCLEOTIDE SEQUENCE [LARGE SCALE GENOMIC DNA]</scope>
    <source>
        <strain evidence="7">cv. Tatra</strain>
        <tissue evidence="6">Young leaves</tissue>
    </source>
</reference>
<dbReference type="EMBL" id="ASHM01028299">
    <property type="protein sequence ID" value="PNX74950.1"/>
    <property type="molecule type" value="Genomic_DNA"/>
</dbReference>
<name>A0A2K3L8U3_TRIPR</name>
<evidence type="ECO:0000256" key="2">
    <source>
        <dbReference type="ARBA" id="ARBA00022692"/>
    </source>
</evidence>
<dbReference type="AlphaFoldDB" id="A0A2K3L8U3"/>
<comment type="caution">
    <text evidence="6">The sequence shown here is derived from an EMBL/GenBank/DDBJ whole genome shotgun (WGS) entry which is preliminary data.</text>
</comment>
<comment type="subcellular location">
    <subcellularLocation>
        <location evidence="1">Membrane</location>
        <topology evidence="1">Multi-pass membrane protein</topology>
    </subcellularLocation>
</comment>
<keyword evidence="3" id="KW-1133">Transmembrane helix</keyword>
<evidence type="ECO:0000256" key="4">
    <source>
        <dbReference type="ARBA" id="ARBA00023136"/>
    </source>
</evidence>
<accession>A0A2K3L8U3</accession>
<evidence type="ECO:0000256" key="1">
    <source>
        <dbReference type="ARBA" id="ARBA00004141"/>
    </source>
</evidence>
<proteinExistence type="predicted"/>
<dbReference type="PANTHER" id="PTHR11040:SF71">
    <property type="entry name" value="ZIP METAL ION TRANSPORTER FAMILY PROTEIN"/>
    <property type="match status" value="1"/>
</dbReference>
<keyword evidence="4" id="KW-0472">Membrane</keyword>
<organism evidence="6 7">
    <name type="scientific">Trifolium pratense</name>
    <name type="common">Red clover</name>
    <dbReference type="NCBI Taxonomy" id="57577"/>
    <lineage>
        <taxon>Eukaryota</taxon>
        <taxon>Viridiplantae</taxon>
        <taxon>Streptophyta</taxon>
        <taxon>Embryophyta</taxon>
        <taxon>Tracheophyta</taxon>
        <taxon>Spermatophyta</taxon>
        <taxon>Magnoliopsida</taxon>
        <taxon>eudicotyledons</taxon>
        <taxon>Gunneridae</taxon>
        <taxon>Pentapetalae</taxon>
        <taxon>rosids</taxon>
        <taxon>fabids</taxon>
        <taxon>Fabales</taxon>
        <taxon>Fabaceae</taxon>
        <taxon>Papilionoideae</taxon>
        <taxon>50 kb inversion clade</taxon>
        <taxon>NPAAA clade</taxon>
        <taxon>Hologalegina</taxon>
        <taxon>IRL clade</taxon>
        <taxon>Trifolieae</taxon>
        <taxon>Trifolium</taxon>
    </lineage>
</organism>
<gene>
    <name evidence="6" type="ORF">L195_g030879</name>
</gene>
<evidence type="ECO:0000313" key="7">
    <source>
        <dbReference type="Proteomes" id="UP000236291"/>
    </source>
</evidence>